<dbReference type="GO" id="GO:0009976">
    <property type="term" value="F:tocopherol cyclase activity"/>
    <property type="evidence" value="ECO:0007669"/>
    <property type="project" value="InterPro"/>
</dbReference>
<evidence type="ECO:0008006" key="3">
    <source>
        <dbReference type="Google" id="ProtNLM"/>
    </source>
</evidence>
<evidence type="ECO:0000313" key="1">
    <source>
        <dbReference type="EMBL" id="ADU26911.1"/>
    </source>
</evidence>
<proteinExistence type="predicted"/>
<dbReference type="AlphaFoldDB" id="E6U6U4"/>
<gene>
    <name evidence="1" type="ordered locus">Ethha_1373</name>
</gene>
<dbReference type="Pfam" id="PF14249">
    <property type="entry name" value="Tocopherol_cycl"/>
    <property type="match status" value="1"/>
</dbReference>
<dbReference type="RefSeq" id="WP_013485266.1">
    <property type="nucleotide sequence ID" value="NC_014828.1"/>
</dbReference>
<name>E6U6U4_ETHHY</name>
<keyword evidence="2" id="KW-1185">Reference proteome</keyword>
<protein>
    <recommendedName>
        <fullName evidence="3">Tocopherol cyclase</fullName>
    </recommendedName>
</protein>
<accession>E6U6U4</accession>
<dbReference type="PANTHER" id="PTHR35309:SF4">
    <property type="entry name" value="TOCOPHEROL CYCLASE"/>
    <property type="match status" value="1"/>
</dbReference>
<dbReference type="InterPro" id="IPR025893">
    <property type="entry name" value="Tocopherol_cyclase"/>
</dbReference>
<dbReference type="SUPFAM" id="SSF159245">
    <property type="entry name" value="AttH-like"/>
    <property type="match status" value="1"/>
</dbReference>
<sequence>MPLQDLMLPEIFQGKNATPPYFEGWYFRLQNGMSSISLIPGICLEPRPHAYIQYLNAERKHSAYWEYPIGDFHFDPNHFEIFIGKNIFSAEYIHLDTSLLFGEVFFRERVPFSSHRLNTGMMGPFAFLPFMQCNHGVVTIHSKLNGSLTDESGTADFTGGIGYIEKDWGKAFPQPYLWTQAHFADSTFMLCLARVPTPVGSITGILSFLYTKGQRYLFATYTGARLSSICRTEDGALHLDICTPHHRLFVRLRARGGLSLRAPGTHGMDRAIYEDPNAAITVRLATLCGRTICQGHSTHAGAEVVGDILSLKQ</sequence>
<evidence type="ECO:0000313" key="2">
    <source>
        <dbReference type="Proteomes" id="UP000001551"/>
    </source>
</evidence>
<organism evidence="1 2">
    <name type="scientific">Ethanoligenens harbinense (strain DSM 18485 / JCM 12961 / CGMCC 1.5033 / YUAN-3)</name>
    <dbReference type="NCBI Taxonomy" id="663278"/>
    <lineage>
        <taxon>Bacteria</taxon>
        <taxon>Bacillati</taxon>
        <taxon>Bacillota</taxon>
        <taxon>Clostridia</taxon>
        <taxon>Eubacteriales</taxon>
        <taxon>Oscillospiraceae</taxon>
        <taxon>Ethanoligenens</taxon>
    </lineage>
</organism>
<dbReference type="KEGG" id="eha:Ethha_1373"/>
<dbReference type="Proteomes" id="UP000001551">
    <property type="component" value="Chromosome"/>
</dbReference>
<dbReference type="PANTHER" id="PTHR35309">
    <property type="match status" value="1"/>
</dbReference>
<dbReference type="eggNOG" id="ENOG502Z7HP">
    <property type="taxonomic scope" value="Bacteria"/>
</dbReference>
<dbReference type="EMBL" id="CP002400">
    <property type="protein sequence ID" value="ADU26911.1"/>
    <property type="molecule type" value="Genomic_DNA"/>
</dbReference>
<dbReference type="STRING" id="663278.Ethha_1373"/>
<dbReference type="HOGENOM" id="CLU_053973_0_0_9"/>
<reference evidence="1 2" key="1">
    <citation type="submission" date="2010-12" db="EMBL/GenBank/DDBJ databases">
        <title>Complete sequence of Ethanoligenens harbinense YUAN-3.</title>
        <authorList>
            <person name="Lucas S."/>
            <person name="Copeland A."/>
            <person name="Lapidus A."/>
            <person name="Cheng J.-F."/>
            <person name="Bruce D."/>
            <person name="Goodwin L."/>
            <person name="Pitluck S."/>
            <person name="Chertkov O."/>
            <person name="Misra M."/>
            <person name="Detter J.C."/>
            <person name="Han C."/>
            <person name="Tapia R."/>
            <person name="Land M."/>
            <person name="Hauser L."/>
            <person name="Jeffries C."/>
            <person name="Kyrpides N."/>
            <person name="Ivanova N."/>
            <person name="Mikhailova N."/>
            <person name="Wang A."/>
            <person name="Mouttaki H."/>
            <person name="He Z."/>
            <person name="Zhou J."/>
            <person name="Hemme C.L."/>
            <person name="Woyke T."/>
        </authorList>
    </citation>
    <scope>NUCLEOTIDE SEQUENCE [LARGE SCALE GENOMIC DNA]</scope>
    <source>
        <strain evidence="2">DSM 18485 / JCM 12961 / CGMCC 1.5033 / YUAN-3</strain>
    </source>
</reference>